<feature type="domain" description="GUN4-like" evidence="1">
    <location>
        <begin position="43"/>
        <end position="175"/>
    </location>
</feature>
<dbReference type="PANTHER" id="PTHR34800">
    <property type="entry name" value="TETRAPYRROLE-BINDING PROTEIN, CHLOROPLASTIC"/>
    <property type="match status" value="1"/>
</dbReference>
<dbReference type="PANTHER" id="PTHR34800:SF1">
    <property type="entry name" value="TETRAPYRROLE-BINDING PROTEIN, CHLOROPLASTIC"/>
    <property type="match status" value="1"/>
</dbReference>
<sequence length="204" mass="22877">MPSCSFNHESTRPLPFLSSNPLLSIASPHCRITMPDSLIIGTVNYTQLREFLSAGEWERGDRETGRILLEIAQTLRGAQNLSKTETQWLTRLDYLTEDDSLNIPCADLCLMNRLWMDSSEGHFGFTIQSQIWQQQQQDYAEFAQTVGWAVSGGIEWRNYADLIFDLSAPAGHLPAKPFYTEEGLGVGWAGNLASRLEDCQGPDC</sequence>
<evidence type="ECO:0000259" key="1">
    <source>
        <dbReference type="Pfam" id="PF05419"/>
    </source>
</evidence>
<dbReference type="eggNOG" id="COG0515">
    <property type="taxonomic scope" value="Bacteria"/>
</dbReference>
<dbReference type="InParanoid" id="K9TNX4"/>
<evidence type="ECO:0000313" key="2">
    <source>
        <dbReference type="EMBL" id="AFY84562.1"/>
    </source>
</evidence>
<name>K9TNX4_9CYAN</name>
<dbReference type="KEGG" id="oac:Oscil6304_5060"/>
<dbReference type="Gene3D" id="1.10.10.1770">
    <property type="entry name" value="Gun4-like"/>
    <property type="match status" value="1"/>
</dbReference>
<dbReference type="STRING" id="56110.Oscil6304_5060"/>
<protein>
    <submittedName>
        <fullName evidence="2">GUN4 protein</fullName>
    </submittedName>
</protein>
<dbReference type="AlphaFoldDB" id="K9TNX4"/>
<dbReference type="InterPro" id="IPR037215">
    <property type="entry name" value="GUN4-like_sf"/>
</dbReference>
<proteinExistence type="predicted"/>
<dbReference type="GO" id="GO:0046906">
    <property type="term" value="F:tetrapyrrole binding"/>
    <property type="evidence" value="ECO:0007669"/>
    <property type="project" value="TreeGrafter"/>
</dbReference>
<evidence type="ECO:0000313" key="3">
    <source>
        <dbReference type="Proteomes" id="UP000010367"/>
    </source>
</evidence>
<reference evidence="2 3" key="1">
    <citation type="submission" date="2012-06" db="EMBL/GenBank/DDBJ databases">
        <title>Finished chromosome of genome of Oscillatoria acuminata PCC 6304.</title>
        <authorList>
            <consortium name="US DOE Joint Genome Institute"/>
            <person name="Gugger M."/>
            <person name="Coursin T."/>
            <person name="Rippka R."/>
            <person name="Tandeau De Marsac N."/>
            <person name="Huntemann M."/>
            <person name="Wei C.-L."/>
            <person name="Han J."/>
            <person name="Detter J.C."/>
            <person name="Han C."/>
            <person name="Tapia R."/>
            <person name="Davenport K."/>
            <person name="Daligault H."/>
            <person name="Erkkila T."/>
            <person name="Gu W."/>
            <person name="Munk A.C.C."/>
            <person name="Teshima H."/>
            <person name="Xu Y."/>
            <person name="Chain P."/>
            <person name="Chen A."/>
            <person name="Krypides N."/>
            <person name="Mavromatis K."/>
            <person name="Markowitz V."/>
            <person name="Szeto E."/>
            <person name="Ivanova N."/>
            <person name="Mikhailova N."/>
            <person name="Ovchinnikova G."/>
            <person name="Pagani I."/>
            <person name="Pati A."/>
            <person name="Goodwin L."/>
            <person name="Peters L."/>
            <person name="Pitluck S."/>
            <person name="Woyke T."/>
            <person name="Kerfeld C."/>
        </authorList>
    </citation>
    <scope>NUCLEOTIDE SEQUENCE [LARGE SCALE GENOMIC DNA]</scope>
    <source>
        <strain evidence="2 3">PCC 6304</strain>
    </source>
</reference>
<accession>K9TNX4</accession>
<dbReference type="Pfam" id="PF05419">
    <property type="entry name" value="GUN4"/>
    <property type="match status" value="1"/>
</dbReference>
<dbReference type="GO" id="GO:0030288">
    <property type="term" value="C:outer membrane-bounded periplasmic space"/>
    <property type="evidence" value="ECO:0007669"/>
    <property type="project" value="TreeGrafter"/>
</dbReference>
<dbReference type="Gene3D" id="1.25.40.620">
    <property type="match status" value="1"/>
</dbReference>
<organism evidence="2 3">
    <name type="scientific">Oscillatoria acuminata PCC 6304</name>
    <dbReference type="NCBI Taxonomy" id="56110"/>
    <lineage>
        <taxon>Bacteria</taxon>
        <taxon>Bacillati</taxon>
        <taxon>Cyanobacteriota</taxon>
        <taxon>Cyanophyceae</taxon>
        <taxon>Oscillatoriophycideae</taxon>
        <taxon>Oscillatoriales</taxon>
        <taxon>Oscillatoriaceae</taxon>
        <taxon>Oscillatoria</taxon>
    </lineage>
</organism>
<dbReference type="EMBL" id="CP003607">
    <property type="protein sequence ID" value="AFY84562.1"/>
    <property type="molecule type" value="Genomic_DNA"/>
</dbReference>
<dbReference type="Proteomes" id="UP000010367">
    <property type="component" value="Chromosome"/>
</dbReference>
<dbReference type="HOGENOM" id="CLU_067449_2_1_3"/>
<dbReference type="SUPFAM" id="SSF140869">
    <property type="entry name" value="GUN4-like"/>
    <property type="match status" value="1"/>
</dbReference>
<keyword evidence="3" id="KW-1185">Reference proteome</keyword>
<dbReference type="InterPro" id="IPR008629">
    <property type="entry name" value="GUN4-like"/>
</dbReference>
<gene>
    <name evidence="2" type="ORF">Oscil6304_5060</name>
</gene>
<dbReference type="CDD" id="cd16383">
    <property type="entry name" value="GUN4"/>
    <property type="match status" value="1"/>
</dbReference>